<evidence type="ECO:0000313" key="2">
    <source>
        <dbReference type="Proteomes" id="UP001164746"/>
    </source>
</evidence>
<dbReference type="Gene3D" id="1.25.40.10">
    <property type="entry name" value="Tetratricopeptide repeat domain"/>
    <property type="match status" value="1"/>
</dbReference>
<dbReference type="PANTHER" id="PTHR12197">
    <property type="entry name" value="HISTONE-LYSINE N-METHYLTRANSFERASE SMYD"/>
    <property type="match status" value="1"/>
</dbReference>
<name>A0ABY7FH21_MYAAR</name>
<keyword evidence="2" id="KW-1185">Reference proteome</keyword>
<dbReference type="EMBL" id="CP111023">
    <property type="protein sequence ID" value="WAR21468.1"/>
    <property type="molecule type" value="Genomic_DNA"/>
</dbReference>
<accession>A0ABY7FH21</accession>
<organism evidence="1 2">
    <name type="scientific">Mya arenaria</name>
    <name type="common">Soft-shell clam</name>
    <dbReference type="NCBI Taxonomy" id="6604"/>
    <lineage>
        <taxon>Eukaryota</taxon>
        <taxon>Metazoa</taxon>
        <taxon>Spiralia</taxon>
        <taxon>Lophotrochozoa</taxon>
        <taxon>Mollusca</taxon>
        <taxon>Bivalvia</taxon>
        <taxon>Autobranchia</taxon>
        <taxon>Heteroconchia</taxon>
        <taxon>Euheterodonta</taxon>
        <taxon>Imparidentia</taxon>
        <taxon>Neoheterodontei</taxon>
        <taxon>Myida</taxon>
        <taxon>Myoidea</taxon>
        <taxon>Myidae</taxon>
        <taxon>Mya</taxon>
    </lineage>
</organism>
<evidence type="ECO:0000313" key="1">
    <source>
        <dbReference type="EMBL" id="WAR21468.1"/>
    </source>
</evidence>
<sequence>MYWMFGHILLQQSLPDSEDIKKDAERSEQFAQVAFTLKEYAGSHVSLPDASKLLNLFGKVFISYIDQLAPRKERQTALKKQYYFDCACSRCSDEQFWKGVFETCKESIQKAAGVLHAHNVYLVRILDLAFDAAINLEKWELAAKYGARTLQPYCTFYGEMSPHLAVQLFKVGKLQLYLGDDLKGALQSLERAQNIFKVTQGEGHEILNTLELFVGQCREEMRMKLEKS</sequence>
<reference evidence="1" key="1">
    <citation type="submission" date="2022-11" db="EMBL/GenBank/DDBJ databases">
        <title>Centuries of genome instability and evolution in soft-shell clam transmissible cancer (bioRxiv).</title>
        <authorList>
            <person name="Hart S.F.M."/>
            <person name="Yonemitsu M.A."/>
            <person name="Giersch R.M."/>
            <person name="Beal B.F."/>
            <person name="Arriagada G."/>
            <person name="Davis B.W."/>
            <person name="Ostrander E.A."/>
            <person name="Goff S.P."/>
            <person name="Metzger M.J."/>
        </authorList>
    </citation>
    <scope>NUCLEOTIDE SEQUENCE</scope>
    <source>
        <strain evidence="1">MELC-2E11</strain>
        <tissue evidence="1">Siphon/mantle</tissue>
    </source>
</reference>
<dbReference type="PANTHER" id="PTHR12197:SF251">
    <property type="entry name" value="EG:BACR7C10.4 PROTEIN"/>
    <property type="match status" value="1"/>
</dbReference>
<dbReference type="InterPro" id="IPR011990">
    <property type="entry name" value="TPR-like_helical_dom_sf"/>
</dbReference>
<proteinExistence type="predicted"/>
<protein>
    <submittedName>
        <fullName evidence="1">SMYD3-like protein</fullName>
    </submittedName>
</protein>
<dbReference type="Proteomes" id="UP001164746">
    <property type="component" value="Chromosome 12"/>
</dbReference>
<dbReference type="InterPro" id="IPR050869">
    <property type="entry name" value="H3K4_H4K5_MeTrfase"/>
</dbReference>
<gene>
    <name evidence="1" type="ORF">MAR_015442</name>
</gene>
<dbReference type="Gene3D" id="1.25.40.970">
    <property type="match status" value="1"/>
</dbReference>